<gene>
    <name evidence="1" type="ORF">CO184_01645</name>
</gene>
<dbReference type="EMBL" id="PFXE01000032">
    <property type="protein sequence ID" value="PJA33553.1"/>
    <property type="molecule type" value="Genomic_DNA"/>
</dbReference>
<protein>
    <submittedName>
        <fullName evidence="1">Uncharacterized protein</fullName>
    </submittedName>
</protein>
<name>A0A2M7WUE3_9BACT</name>
<reference evidence="2" key="1">
    <citation type="submission" date="2017-09" db="EMBL/GenBank/DDBJ databases">
        <title>Depth-based differentiation of microbial function through sediment-hosted aquifers and enrichment of novel symbionts in the deep terrestrial subsurface.</title>
        <authorList>
            <person name="Probst A.J."/>
            <person name="Ladd B."/>
            <person name="Jarett J.K."/>
            <person name="Geller-Mcgrath D.E."/>
            <person name="Sieber C.M.K."/>
            <person name="Emerson J.B."/>
            <person name="Anantharaman K."/>
            <person name="Thomas B.C."/>
            <person name="Malmstrom R."/>
            <person name="Stieglmeier M."/>
            <person name="Klingl A."/>
            <person name="Woyke T."/>
            <person name="Ryan C.M."/>
            <person name="Banfield J.F."/>
        </authorList>
    </citation>
    <scope>NUCLEOTIDE SEQUENCE [LARGE SCALE GENOMIC DNA]</scope>
</reference>
<evidence type="ECO:0000313" key="1">
    <source>
        <dbReference type="EMBL" id="PJA33553.1"/>
    </source>
</evidence>
<dbReference type="Proteomes" id="UP000231487">
    <property type="component" value="Unassembled WGS sequence"/>
</dbReference>
<sequence length="79" mass="8763">MGKPSSHYAENAGLDACKCTQGSKTFQYLEEKKTTPLSGGEYFLSSGERKGKSPNPALLSMRDYYGNRELRVELGVVRQ</sequence>
<proteinExistence type="predicted"/>
<comment type="caution">
    <text evidence="1">The sequence shown here is derived from an EMBL/GenBank/DDBJ whole genome shotgun (WGS) entry which is preliminary data.</text>
</comment>
<accession>A0A2M7WUE3</accession>
<organism evidence="1 2">
    <name type="scientific">Candidatus Zambryskibacteria bacterium CG_4_9_14_3_um_filter_40_16</name>
    <dbReference type="NCBI Taxonomy" id="1975111"/>
    <lineage>
        <taxon>Bacteria</taxon>
        <taxon>Candidatus Zambryskiibacteriota</taxon>
    </lineage>
</organism>
<dbReference type="AlphaFoldDB" id="A0A2M7WUE3"/>
<evidence type="ECO:0000313" key="2">
    <source>
        <dbReference type="Proteomes" id="UP000231487"/>
    </source>
</evidence>